<proteinExistence type="predicted"/>
<accession>A0A2T0WWT3</accession>
<gene>
    <name evidence="1" type="ORF">CLV74_104181</name>
</gene>
<keyword evidence="2" id="KW-1185">Reference proteome</keyword>
<evidence type="ECO:0000313" key="2">
    <source>
        <dbReference type="Proteomes" id="UP000238392"/>
    </source>
</evidence>
<dbReference type="EMBL" id="PVTQ01000004">
    <property type="protein sequence ID" value="PRY91163.1"/>
    <property type="molecule type" value="Genomic_DNA"/>
</dbReference>
<organism evidence="1 2">
    <name type="scientific">Donghicola tyrosinivorans</name>
    <dbReference type="NCBI Taxonomy" id="1652492"/>
    <lineage>
        <taxon>Bacteria</taxon>
        <taxon>Pseudomonadati</taxon>
        <taxon>Pseudomonadota</taxon>
        <taxon>Alphaproteobacteria</taxon>
        <taxon>Rhodobacterales</taxon>
        <taxon>Roseobacteraceae</taxon>
        <taxon>Donghicola</taxon>
    </lineage>
</organism>
<protein>
    <submittedName>
        <fullName evidence="1">Uncharacterized protein</fullName>
    </submittedName>
</protein>
<evidence type="ECO:0000313" key="1">
    <source>
        <dbReference type="EMBL" id="PRY91163.1"/>
    </source>
</evidence>
<name>A0A2T0WWT3_9RHOB</name>
<dbReference type="InterPro" id="IPR045519">
    <property type="entry name" value="DUF6476"/>
</dbReference>
<dbReference type="Pfam" id="PF20082">
    <property type="entry name" value="DUF6476"/>
    <property type="match status" value="1"/>
</dbReference>
<dbReference type="Proteomes" id="UP000238392">
    <property type="component" value="Unassembled WGS sequence"/>
</dbReference>
<comment type="caution">
    <text evidence="1">The sequence shown here is derived from an EMBL/GenBank/DDBJ whole genome shotgun (WGS) entry which is preliminary data.</text>
</comment>
<reference evidence="1 2" key="1">
    <citation type="submission" date="2018-03" db="EMBL/GenBank/DDBJ databases">
        <title>Genomic Encyclopedia of Archaeal and Bacterial Type Strains, Phase II (KMG-II): from individual species to whole genera.</title>
        <authorList>
            <person name="Goeker M."/>
        </authorList>
    </citation>
    <scope>NUCLEOTIDE SEQUENCE [LARGE SCALE GENOMIC DNA]</scope>
    <source>
        <strain evidence="1 2">DSM 100212</strain>
    </source>
</reference>
<dbReference type="AlphaFoldDB" id="A0A2T0WWT3"/>
<sequence length="78" mass="8273">MMGGLLAITVVIVLRFPDPTPLLPEDLSLPEGVRVAAVTQGKGWFAITTEDQRILIFDAISGALVQDIKVTLPNSGAN</sequence>